<dbReference type="InterPro" id="IPR008197">
    <property type="entry name" value="WAP_dom"/>
</dbReference>
<dbReference type="InterPro" id="IPR036645">
    <property type="entry name" value="Elafin-like_sf"/>
</dbReference>
<sequence length="246" mass="26300">MLRTVGNILTADNYFNMKVLLGTLLFAIHLIVVNGQSTGSGGDFANFLCNSPKYGSCPSEGLINPSFYPCVTDRECSGGRLCCGSNYANTATAQTPPITGLKYCSDIRGSKQYLTCPASSISTGQNKTKCYTDANCGNGNLKCCASRFNGDCNSYCVAGEQNCYNLPNKPDGLCPRVELYTNPTIYCSSNDQCPGNWVCCYGKAGKTCSRPQLINPGTCPTPFELLTAGARQCFSDKDCGEGICFC</sequence>
<dbReference type="EnsemblMetazoa" id="SMAR007726-RA">
    <property type="protein sequence ID" value="SMAR007726-PA"/>
    <property type="gene ID" value="SMAR007726"/>
</dbReference>
<feature type="domain" description="WAP" evidence="1">
    <location>
        <begin position="53"/>
        <end position="86"/>
    </location>
</feature>
<evidence type="ECO:0000313" key="2">
    <source>
        <dbReference type="EnsemblMetazoa" id="SMAR007726-PA"/>
    </source>
</evidence>
<accession>T1J2D8</accession>
<dbReference type="PhylomeDB" id="T1J2D8"/>
<dbReference type="AlphaFoldDB" id="T1J2D8"/>
<dbReference type="GO" id="GO:0030414">
    <property type="term" value="F:peptidase inhibitor activity"/>
    <property type="evidence" value="ECO:0007669"/>
    <property type="project" value="InterPro"/>
</dbReference>
<evidence type="ECO:0000313" key="3">
    <source>
        <dbReference type="Proteomes" id="UP000014500"/>
    </source>
</evidence>
<feature type="domain" description="WAP" evidence="1">
    <location>
        <begin position="172"/>
        <end position="211"/>
    </location>
</feature>
<proteinExistence type="predicted"/>
<protein>
    <recommendedName>
        <fullName evidence="1">WAP domain-containing protein</fullName>
    </recommendedName>
</protein>
<organism evidence="2 3">
    <name type="scientific">Strigamia maritima</name>
    <name type="common">European centipede</name>
    <name type="synonym">Geophilus maritimus</name>
    <dbReference type="NCBI Taxonomy" id="126957"/>
    <lineage>
        <taxon>Eukaryota</taxon>
        <taxon>Metazoa</taxon>
        <taxon>Ecdysozoa</taxon>
        <taxon>Arthropoda</taxon>
        <taxon>Myriapoda</taxon>
        <taxon>Chilopoda</taxon>
        <taxon>Pleurostigmophora</taxon>
        <taxon>Geophilomorpha</taxon>
        <taxon>Linotaeniidae</taxon>
        <taxon>Strigamia</taxon>
    </lineage>
</organism>
<dbReference type="Pfam" id="PF00095">
    <property type="entry name" value="WAP"/>
    <property type="match status" value="2"/>
</dbReference>
<name>T1J2D8_STRMM</name>
<dbReference type="GO" id="GO:0005576">
    <property type="term" value="C:extracellular region"/>
    <property type="evidence" value="ECO:0007669"/>
    <property type="project" value="InterPro"/>
</dbReference>
<reference evidence="2" key="2">
    <citation type="submission" date="2015-02" db="UniProtKB">
        <authorList>
            <consortium name="EnsemblMetazoa"/>
        </authorList>
    </citation>
    <scope>IDENTIFICATION</scope>
</reference>
<keyword evidence="3" id="KW-1185">Reference proteome</keyword>
<dbReference type="SUPFAM" id="SSF57256">
    <property type="entry name" value="Elafin-like"/>
    <property type="match status" value="1"/>
</dbReference>
<dbReference type="Proteomes" id="UP000014500">
    <property type="component" value="Unassembled WGS sequence"/>
</dbReference>
<reference evidence="3" key="1">
    <citation type="submission" date="2011-05" db="EMBL/GenBank/DDBJ databases">
        <authorList>
            <person name="Richards S.R."/>
            <person name="Qu J."/>
            <person name="Jiang H."/>
            <person name="Jhangiani S.N."/>
            <person name="Agravi P."/>
            <person name="Goodspeed R."/>
            <person name="Gross S."/>
            <person name="Mandapat C."/>
            <person name="Jackson L."/>
            <person name="Mathew T."/>
            <person name="Pu L."/>
            <person name="Thornton R."/>
            <person name="Saada N."/>
            <person name="Wilczek-Boney K.B."/>
            <person name="Lee S."/>
            <person name="Kovar C."/>
            <person name="Wu Y."/>
            <person name="Scherer S.E."/>
            <person name="Worley K.C."/>
            <person name="Muzny D.M."/>
            <person name="Gibbs R."/>
        </authorList>
    </citation>
    <scope>NUCLEOTIDE SEQUENCE</scope>
    <source>
        <strain evidence="3">Brora</strain>
    </source>
</reference>
<dbReference type="EMBL" id="JH431802">
    <property type="status" value="NOT_ANNOTATED_CDS"/>
    <property type="molecule type" value="Genomic_DNA"/>
</dbReference>
<dbReference type="HOGENOM" id="CLU_1130311_0_0_1"/>
<evidence type="ECO:0000259" key="1">
    <source>
        <dbReference type="Pfam" id="PF00095"/>
    </source>
</evidence>